<dbReference type="OrthoDB" id="453470at2"/>
<dbReference type="Proteomes" id="UP000183859">
    <property type="component" value="Chromosome"/>
</dbReference>
<keyword evidence="2" id="KW-1185">Reference proteome</keyword>
<evidence type="ECO:0008006" key="3">
    <source>
        <dbReference type="Google" id="ProtNLM"/>
    </source>
</evidence>
<evidence type="ECO:0000313" key="2">
    <source>
        <dbReference type="Proteomes" id="UP000183859"/>
    </source>
</evidence>
<accession>A0A1L3I890</accession>
<dbReference type="EMBL" id="CP016364">
    <property type="protein sequence ID" value="APG48354.1"/>
    <property type="molecule type" value="Genomic_DNA"/>
</dbReference>
<dbReference type="AlphaFoldDB" id="A0A1L3I890"/>
<proteinExistence type="predicted"/>
<gene>
    <name evidence="1" type="ORF">PhaeoP97_02979</name>
</gene>
<organism evidence="1 2">
    <name type="scientific">Phaeobacter porticola</name>
    <dbReference type="NCBI Taxonomy" id="1844006"/>
    <lineage>
        <taxon>Bacteria</taxon>
        <taxon>Pseudomonadati</taxon>
        <taxon>Pseudomonadota</taxon>
        <taxon>Alphaproteobacteria</taxon>
        <taxon>Rhodobacterales</taxon>
        <taxon>Roseobacteraceae</taxon>
        <taxon>Phaeobacter</taxon>
    </lineage>
</organism>
<reference evidence="2" key="1">
    <citation type="submission" date="2016-07" db="EMBL/GenBank/DDBJ databases">
        <title>Phaeobacter portensis sp. nov., a tropodithietic acid producing bacterium isolated from a German harbor.</title>
        <authorList>
            <person name="Freese H.M."/>
            <person name="Bunk B."/>
            <person name="Breider S."/>
            <person name="Brinkhoff T."/>
        </authorList>
    </citation>
    <scope>NUCLEOTIDE SEQUENCE [LARGE SCALE GENOMIC DNA]</scope>
    <source>
        <strain evidence="2">P97</strain>
    </source>
</reference>
<protein>
    <recommendedName>
        <fullName evidence="3">Sulfotransferase family protein</fullName>
    </recommendedName>
</protein>
<sequence>MMVVEQTSSVPSNKVGMAPSRRWPELEWQPDVALRLFGMRRSGNHAIANWLQRNAPAGKALFFNNCKPGRMPLLNHRGVEHDAQRLSRQDGSDLAALGAKMKQGGLLLISYEDAVPSDFSIDRPLSGNLDESLLNGDILLIRGFLNWSASLLKKLQRNSGVTLAHRGSVVLRAIDSYRRMLELATDAEALALTLICYDDWISDAAYRADCLSALGLPCLDNSLGAIQPYGGGSSFEPFTNEGADLASDQRWQQMAEDPEYQAILHLAARDDALCACLERQFPQDAVQLSKLAVHTPFAAGGLE</sequence>
<name>A0A1L3I890_9RHOB</name>
<dbReference type="STRING" id="1844006.PhaeoP97_02979"/>
<evidence type="ECO:0000313" key="1">
    <source>
        <dbReference type="EMBL" id="APG48354.1"/>
    </source>
</evidence>
<dbReference type="KEGG" id="php:PhaeoP97_02979"/>